<dbReference type="KEGG" id="nsy:104215777"/>
<organism evidence="2 3">
    <name type="scientific">Nicotiana sylvestris</name>
    <name type="common">Wood tobacco</name>
    <name type="synonym">South American tobacco</name>
    <dbReference type="NCBI Taxonomy" id="4096"/>
    <lineage>
        <taxon>Eukaryota</taxon>
        <taxon>Viridiplantae</taxon>
        <taxon>Streptophyta</taxon>
        <taxon>Embryophyta</taxon>
        <taxon>Tracheophyta</taxon>
        <taxon>Spermatophyta</taxon>
        <taxon>Magnoliopsida</taxon>
        <taxon>eudicotyledons</taxon>
        <taxon>Gunneridae</taxon>
        <taxon>Pentapetalae</taxon>
        <taxon>asterids</taxon>
        <taxon>lamiids</taxon>
        <taxon>Solanales</taxon>
        <taxon>Solanaceae</taxon>
        <taxon>Nicotianoideae</taxon>
        <taxon>Nicotianeae</taxon>
        <taxon>Nicotiana</taxon>
    </lineage>
</organism>
<dbReference type="OrthoDB" id="1301901at2759"/>
<dbReference type="PANTHER" id="PTHR33144:SF45">
    <property type="entry name" value="TRANSPOSASE TNP1_EN_SPM-LIKE DOMAIN-CONTAINING PROTEIN"/>
    <property type="match status" value="1"/>
</dbReference>
<proteinExistence type="predicted"/>
<dbReference type="GeneID" id="104215777"/>
<dbReference type="RefSeq" id="XP_009763976.1">
    <property type="nucleotide sequence ID" value="XM_009765674.1"/>
</dbReference>
<reference evidence="2" key="1">
    <citation type="journal article" date="2013" name="Genome Biol.">
        <title>Reference genomes and transcriptomes of Nicotiana sylvestris and Nicotiana tomentosiformis.</title>
        <authorList>
            <person name="Sierro N."/>
            <person name="Battey J.N."/>
            <person name="Ouadi S."/>
            <person name="Bovet L."/>
            <person name="Goepfert S."/>
            <person name="Bakaher N."/>
            <person name="Peitsch M.C."/>
            <person name="Ivanov N.V."/>
        </authorList>
    </citation>
    <scope>NUCLEOTIDE SEQUENCE [LARGE SCALE GENOMIC DNA]</scope>
</reference>
<reference evidence="3" key="2">
    <citation type="submission" date="2025-08" db="UniProtKB">
        <authorList>
            <consortium name="RefSeq"/>
        </authorList>
    </citation>
    <scope>IDENTIFICATION</scope>
    <source>
        <tissue evidence="3">Leaf</tissue>
    </source>
</reference>
<dbReference type="PANTHER" id="PTHR33144">
    <property type="entry name" value="OS10G0409366 PROTEIN-RELATED"/>
    <property type="match status" value="1"/>
</dbReference>
<protein>
    <submittedName>
        <fullName evidence="3">Mucin-17-like isoform X1</fullName>
    </submittedName>
</protein>
<accession>A0A1U7VGG0</accession>
<dbReference type="Pfam" id="PF03004">
    <property type="entry name" value="Transposase_24"/>
    <property type="match status" value="1"/>
</dbReference>
<dbReference type="eggNOG" id="ENOG502SM2F">
    <property type="taxonomic scope" value="Eukaryota"/>
</dbReference>
<sequence length="354" mass="39245">MTSLLASSFPTTSHPAPSCQATSLPSPSFQATRQQTASFQATTQPTPSCQVTSLPTPCIQPTPSFKGTSLPTPSFQATRQKTTSFHATTLPTPSSQATGLITPLFQAMGQTTPSFQSPVNPAPAQVTSNKHAKRESSHHWTVDGIDSHGDTKRLKLKTREASSLPQEKHVVEFDCLDPISEAQDLVAGVCGLLAIDCTIFPISFDKWSDMPKSYFNDCFNNIIKAHFCFMTIEEVARGYVYCSIAKKWAASRQKLWDEFKDPLKTKDEIMDNVPLGITRDQWTSFVNYHYKEETQMGETGRKPGRAQLYLATHTKRDGSYVNKEAKEICEKIELAVSESIVDESEISPKRILGR</sequence>
<keyword evidence="2" id="KW-1185">Reference proteome</keyword>
<dbReference type="InterPro" id="IPR004252">
    <property type="entry name" value="Probable_transposase_24"/>
</dbReference>
<feature type="region of interest" description="Disordered" evidence="1">
    <location>
        <begin position="1"/>
        <end position="55"/>
    </location>
</feature>
<dbReference type="AlphaFoldDB" id="A0A1U7VGG0"/>
<evidence type="ECO:0000256" key="1">
    <source>
        <dbReference type="SAM" id="MobiDB-lite"/>
    </source>
</evidence>
<evidence type="ECO:0000313" key="2">
    <source>
        <dbReference type="Proteomes" id="UP000189701"/>
    </source>
</evidence>
<name>A0A1U7VGG0_NICSY</name>
<gene>
    <name evidence="3" type="primary">LOC104215777</name>
</gene>
<dbReference type="Proteomes" id="UP000189701">
    <property type="component" value="Unplaced"/>
</dbReference>
<evidence type="ECO:0000313" key="3">
    <source>
        <dbReference type="RefSeq" id="XP_009763976.1"/>
    </source>
</evidence>